<feature type="transmembrane region" description="Helical" evidence="5">
    <location>
        <begin position="74"/>
        <end position="90"/>
    </location>
</feature>
<evidence type="ECO:0000256" key="2">
    <source>
        <dbReference type="ARBA" id="ARBA00022692"/>
    </source>
</evidence>
<dbReference type="AlphaFoldDB" id="A0AAN0K7U9"/>
<feature type="transmembrane region" description="Helical" evidence="5">
    <location>
        <begin position="21"/>
        <end position="40"/>
    </location>
</feature>
<dbReference type="EMBL" id="AP028056">
    <property type="protein sequence ID" value="BEH01896.1"/>
    <property type="molecule type" value="Genomic_DNA"/>
</dbReference>
<dbReference type="InterPro" id="IPR003339">
    <property type="entry name" value="ABC/ECF_trnsptr_transmembrane"/>
</dbReference>
<name>A0AAN0K7U9_9ACTN</name>
<accession>A0AAN0K7U9</accession>
<reference evidence="6" key="1">
    <citation type="journal article" date="2024" name="Int. J. Syst. Evol. Microbiol.">
        <title>Brooklawnia propionicigenes sp. nov., a facultatively anaerobic, propionate-producing bacterium isolated from a methanogenic reactor treating waste from cattle farms.</title>
        <authorList>
            <person name="Akita Y."/>
            <person name="Ueki A."/>
            <person name="Tonouchi A."/>
            <person name="Sugawara Y."/>
            <person name="Honma S."/>
            <person name="Kaku N."/>
            <person name="Ueki K."/>
        </authorList>
    </citation>
    <scope>NUCLEOTIDE SEQUENCE</scope>
    <source>
        <strain evidence="6">SH051</strain>
    </source>
</reference>
<evidence type="ECO:0000313" key="7">
    <source>
        <dbReference type="Proteomes" id="UP001431656"/>
    </source>
</evidence>
<proteinExistence type="predicted"/>
<gene>
    <name evidence="6" type="ORF">brsh051_11770</name>
</gene>
<evidence type="ECO:0000256" key="5">
    <source>
        <dbReference type="SAM" id="Phobius"/>
    </source>
</evidence>
<organism evidence="6 7">
    <name type="scientific">Brooklawnia propionicigenes</name>
    <dbReference type="NCBI Taxonomy" id="3041175"/>
    <lineage>
        <taxon>Bacteria</taxon>
        <taxon>Bacillati</taxon>
        <taxon>Actinomycetota</taxon>
        <taxon>Actinomycetes</taxon>
        <taxon>Propionibacteriales</taxon>
        <taxon>Propionibacteriaceae</taxon>
        <taxon>Brooklawnia</taxon>
    </lineage>
</organism>
<keyword evidence="3 5" id="KW-1133">Transmembrane helix</keyword>
<dbReference type="PANTHER" id="PTHR33514">
    <property type="entry name" value="PROTEIN ABCI12, CHLOROPLASTIC"/>
    <property type="match status" value="1"/>
</dbReference>
<keyword evidence="7" id="KW-1185">Reference proteome</keyword>
<keyword evidence="4 5" id="KW-0472">Membrane</keyword>
<dbReference type="Pfam" id="PF02361">
    <property type="entry name" value="CbiQ"/>
    <property type="match status" value="1"/>
</dbReference>
<comment type="subcellular location">
    <subcellularLocation>
        <location evidence="1">Membrane</location>
        <topology evidence="1">Multi-pass membrane protein</topology>
    </subcellularLocation>
</comment>
<evidence type="ECO:0000256" key="4">
    <source>
        <dbReference type="ARBA" id="ARBA00023136"/>
    </source>
</evidence>
<feature type="transmembrane region" description="Helical" evidence="5">
    <location>
        <begin position="46"/>
        <end position="67"/>
    </location>
</feature>
<evidence type="ECO:0000256" key="1">
    <source>
        <dbReference type="ARBA" id="ARBA00004141"/>
    </source>
</evidence>
<dbReference type="Proteomes" id="UP001431656">
    <property type="component" value="Chromosome"/>
</dbReference>
<feature type="transmembrane region" description="Helical" evidence="5">
    <location>
        <begin position="96"/>
        <end position="114"/>
    </location>
</feature>
<dbReference type="KEGG" id="broo:brsh051_11770"/>
<dbReference type="PANTHER" id="PTHR33514:SF13">
    <property type="entry name" value="PROTEIN ABCI12, CHLOROPLASTIC"/>
    <property type="match status" value="1"/>
</dbReference>
<dbReference type="CDD" id="cd16914">
    <property type="entry name" value="EcfT"/>
    <property type="match status" value="1"/>
</dbReference>
<evidence type="ECO:0000313" key="6">
    <source>
        <dbReference type="EMBL" id="BEH01896.1"/>
    </source>
</evidence>
<evidence type="ECO:0000256" key="3">
    <source>
        <dbReference type="ARBA" id="ARBA00022989"/>
    </source>
</evidence>
<dbReference type="GO" id="GO:0005886">
    <property type="term" value="C:plasma membrane"/>
    <property type="evidence" value="ECO:0007669"/>
    <property type="project" value="UniProtKB-ARBA"/>
</dbReference>
<sequence length="205" mass="22023">MAIGINTLGLYRQGSSVVHRAPAWVKLLGLVVLGVCSIWVQSRWWLVLAVLVVVLLGYLAAGFPVGLMLKQLRPMIWLLVFITAMNWWSFGWQRAIAVPGTIAILVAAAGLITLTTPMSGLIEAAVRAVGPLRRFGVDPERVGLTLMLGIRCVPVVAGLAREVREAQIARAATHSVRAFAVPLLVRALRDADAIGDALAARGFDD</sequence>
<dbReference type="RefSeq" id="WP_286268221.1">
    <property type="nucleotide sequence ID" value="NZ_AP028056.1"/>
</dbReference>
<protein>
    <submittedName>
        <fullName evidence="6">Energy-coupling factor transporter transmembrane protein EcfT</fullName>
    </submittedName>
</protein>
<keyword evidence="2 5" id="KW-0812">Transmembrane</keyword>